<organism evidence="1">
    <name type="scientific">marine sediment metagenome</name>
    <dbReference type="NCBI Taxonomy" id="412755"/>
    <lineage>
        <taxon>unclassified sequences</taxon>
        <taxon>metagenomes</taxon>
        <taxon>ecological metagenomes</taxon>
    </lineage>
</organism>
<feature type="non-terminal residue" evidence="1">
    <location>
        <position position="36"/>
    </location>
</feature>
<proteinExistence type="predicted"/>
<evidence type="ECO:0000313" key="1">
    <source>
        <dbReference type="EMBL" id="GAI89260.1"/>
    </source>
</evidence>
<comment type="caution">
    <text evidence="1">The sequence shown here is derived from an EMBL/GenBank/DDBJ whole genome shotgun (WGS) entry which is preliminary data.</text>
</comment>
<sequence>MTIFLPLPYGRGSVGCSMLDARGYKTQDGMGNLEFR</sequence>
<dbReference type="EMBL" id="BARW01021517">
    <property type="protein sequence ID" value="GAI89260.1"/>
    <property type="molecule type" value="Genomic_DNA"/>
</dbReference>
<dbReference type="AlphaFoldDB" id="X1TNU8"/>
<reference evidence="1" key="1">
    <citation type="journal article" date="2014" name="Front. Microbiol.">
        <title>High frequency of phylogenetically diverse reductive dehalogenase-homologous genes in deep subseafloor sedimentary metagenomes.</title>
        <authorList>
            <person name="Kawai M."/>
            <person name="Futagami T."/>
            <person name="Toyoda A."/>
            <person name="Takaki Y."/>
            <person name="Nishi S."/>
            <person name="Hori S."/>
            <person name="Arai W."/>
            <person name="Tsubouchi T."/>
            <person name="Morono Y."/>
            <person name="Uchiyama I."/>
            <person name="Ito T."/>
            <person name="Fujiyama A."/>
            <person name="Inagaki F."/>
            <person name="Takami H."/>
        </authorList>
    </citation>
    <scope>NUCLEOTIDE SEQUENCE</scope>
    <source>
        <strain evidence="1">Expedition CK06-06</strain>
    </source>
</reference>
<name>X1TNU8_9ZZZZ</name>
<protein>
    <submittedName>
        <fullName evidence="1">Uncharacterized protein</fullName>
    </submittedName>
</protein>
<accession>X1TNU8</accession>
<gene>
    <name evidence="1" type="ORF">S12H4_36129</name>
</gene>